<evidence type="ECO:0000313" key="3">
    <source>
        <dbReference type="Proteomes" id="UP000191691"/>
    </source>
</evidence>
<evidence type="ECO:0000313" key="1">
    <source>
        <dbReference type="EMBL" id="CAG8322042.1"/>
    </source>
</evidence>
<keyword evidence="3" id="KW-1185">Reference proteome</keyword>
<dbReference type="OrthoDB" id="3903581at2759"/>
<organism evidence="2 3">
    <name type="scientific">Penicillium nalgiovense</name>
    <dbReference type="NCBI Taxonomy" id="60175"/>
    <lineage>
        <taxon>Eukaryota</taxon>
        <taxon>Fungi</taxon>
        <taxon>Dikarya</taxon>
        <taxon>Ascomycota</taxon>
        <taxon>Pezizomycotina</taxon>
        <taxon>Eurotiomycetes</taxon>
        <taxon>Eurotiomycetidae</taxon>
        <taxon>Eurotiales</taxon>
        <taxon>Aspergillaceae</taxon>
        <taxon>Penicillium</taxon>
    </lineage>
</organism>
<accession>A0A1V6YVT7</accession>
<reference evidence="1" key="3">
    <citation type="submission" date="2021-07" db="EMBL/GenBank/DDBJ databases">
        <authorList>
            <person name="Branca A.L. A."/>
        </authorList>
    </citation>
    <scope>NUCLEOTIDE SEQUENCE</scope>
</reference>
<proteinExistence type="predicted"/>
<sequence>MATDHTNSDDVHVSILLTLIEHYTSHFTSIYLSRSHHLGIIFFARWVNRQPNRPRPRHRNWHEVYHTVVADQSQSATIFPRGLKNVAAIRVRAKQIIQVALSPLNGGIYKTTFPALRKLEYVGTLSPWPNFKSSVQAIYDAHVFSHSSTAAVSPGPHNVDPVVVCVGDEDGL</sequence>
<comment type="caution">
    <text evidence="2">The sequence shown here is derived from an EMBL/GenBank/DDBJ whole genome shotgun (WGS) entry which is preliminary data.</text>
</comment>
<dbReference type="Proteomes" id="UP001153461">
    <property type="component" value="Unassembled WGS sequence"/>
</dbReference>
<dbReference type="Proteomes" id="UP000191691">
    <property type="component" value="Unassembled WGS sequence"/>
</dbReference>
<evidence type="ECO:0000313" key="2">
    <source>
        <dbReference type="EMBL" id="OQE91302.1"/>
    </source>
</evidence>
<gene>
    <name evidence="2" type="ORF">PENNAL_c0010G04813</name>
    <name evidence="1" type="ORF">PNAL_LOCUS10388</name>
</gene>
<name>A0A1V6YVT7_PENNA</name>
<dbReference type="EMBL" id="MOOB01000010">
    <property type="protein sequence ID" value="OQE91302.1"/>
    <property type="molecule type" value="Genomic_DNA"/>
</dbReference>
<protein>
    <submittedName>
        <fullName evidence="2">Uncharacterized protein</fullName>
    </submittedName>
</protein>
<dbReference type="EMBL" id="CAJVNV010000636">
    <property type="protein sequence ID" value="CAG8322042.1"/>
    <property type="molecule type" value="Genomic_DNA"/>
</dbReference>
<reference evidence="3" key="2">
    <citation type="journal article" date="2017" name="Nat. Microbiol.">
        <title>Global analysis of biosynthetic gene clusters reveals vast potential of secondary metabolite production in Penicillium species.</title>
        <authorList>
            <person name="Nielsen J.C."/>
            <person name="Grijseels S."/>
            <person name="Prigent S."/>
            <person name="Ji B."/>
            <person name="Dainat J."/>
            <person name="Nielsen K.F."/>
            <person name="Frisvad J.C."/>
            <person name="Workman M."/>
            <person name="Nielsen J."/>
        </authorList>
    </citation>
    <scope>NUCLEOTIDE SEQUENCE [LARGE SCALE GENOMIC DNA]</scope>
    <source>
        <strain evidence="3">IBT 13039</strain>
    </source>
</reference>
<reference evidence="2" key="1">
    <citation type="submission" date="2016-10" db="EMBL/GenBank/DDBJ databases">
        <title>Uncovering the secondary metabolism of Penicillium species provides insights into the evolution of 6-MSA pathways.</title>
        <authorList>
            <person name="Nielsen J.C."/>
            <person name="Nielsen J."/>
        </authorList>
    </citation>
    <scope>NUCLEOTIDE SEQUENCE [LARGE SCALE GENOMIC DNA]</scope>
    <source>
        <strain evidence="2">IBT 13039</strain>
    </source>
</reference>
<dbReference type="AlphaFoldDB" id="A0A1V6YVT7"/>